<dbReference type="Proteomes" id="UP001054945">
    <property type="component" value="Unassembled WGS sequence"/>
</dbReference>
<dbReference type="EMBL" id="BPLR01019246">
    <property type="protein sequence ID" value="GIZ05242.1"/>
    <property type="molecule type" value="Genomic_DNA"/>
</dbReference>
<comment type="caution">
    <text evidence="2">The sequence shown here is derived from an EMBL/GenBank/DDBJ whole genome shotgun (WGS) entry which is preliminary data.</text>
</comment>
<gene>
    <name evidence="2" type="ORF">CEXT_373821</name>
</gene>
<keyword evidence="1" id="KW-0472">Membrane</keyword>
<keyword evidence="3" id="KW-1185">Reference proteome</keyword>
<name>A0AAV4YGB9_CAEEX</name>
<feature type="transmembrane region" description="Helical" evidence="1">
    <location>
        <begin position="38"/>
        <end position="58"/>
    </location>
</feature>
<sequence length="88" mass="10386">MSMYPVQSVQYYIIRIPSPHVQYFLYHTHPMSSCPVLLIPYVFNFLMSNTIPYVYNVLMSRTLSYVSNVPPVSSIQYFQYSKTTNFQI</sequence>
<evidence type="ECO:0000256" key="1">
    <source>
        <dbReference type="SAM" id="Phobius"/>
    </source>
</evidence>
<accession>A0AAV4YGB9</accession>
<reference evidence="2 3" key="1">
    <citation type="submission" date="2021-06" db="EMBL/GenBank/DDBJ databases">
        <title>Caerostris extrusa draft genome.</title>
        <authorList>
            <person name="Kono N."/>
            <person name="Arakawa K."/>
        </authorList>
    </citation>
    <scope>NUCLEOTIDE SEQUENCE [LARGE SCALE GENOMIC DNA]</scope>
</reference>
<dbReference type="AlphaFoldDB" id="A0AAV4YGB9"/>
<protein>
    <submittedName>
        <fullName evidence="2">Uncharacterized protein</fullName>
    </submittedName>
</protein>
<evidence type="ECO:0000313" key="2">
    <source>
        <dbReference type="EMBL" id="GIZ05242.1"/>
    </source>
</evidence>
<proteinExistence type="predicted"/>
<keyword evidence="1" id="KW-1133">Transmembrane helix</keyword>
<organism evidence="2 3">
    <name type="scientific">Caerostris extrusa</name>
    <name type="common">Bark spider</name>
    <name type="synonym">Caerostris bankana</name>
    <dbReference type="NCBI Taxonomy" id="172846"/>
    <lineage>
        <taxon>Eukaryota</taxon>
        <taxon>Metazoa</taxon>
        <taxon>Ecdysozoa</taxon>
        <taxon>Arthropoda</taxon>
        <taxon>Chelicerata</taxon>
        <taxon>Arachnida</taxon>
        <taxon>Araneae</taxon>
        <taxon>Araneomorphae</taxon>
        <taxon>Entelegynae</taxon>
        <taxon>Araneoidea</taxon>
        <taxon>Araneidae</taxon>
        <taxon>Caerostris</taxon>
    </lineage>
</organism>
<keyword evidence="1" id="KW-0812">Transmembrane</keyword>
<evidence type="ECO:0000313" key="3">
    <source>
        <dbReference type="Proteomes" id="UP001054945"/>
    </source>
</evidence>